<keyword evidence="2" id="KW-0732">Signal</keyword>
<name>A0A2M4D9W7_ANODA</name>
<reference evidence="3" key="1">
    <citation type="submission" date="2018-01" db="EMBL/GenBank/DDBJ databases">
        <title>An insight into the sialome of Amazonian anophelines.</title>
        <authorList>
            <person name="Ribeiro J.M."/>
            <person name="Scarpassa V."/>
            <person name="Calvo E."/>
        </authorList>
    </citation>
    <scope>NUCLEOTIDE SEQUENCE</scope>
</reference>
<feature type="signal peptide" evidence="2">
    <location>
        <begin position="1"/>
        <end position="15"/>
    </location>
</feature>
<dbReference type="EMBL" id="GGFL01010161">
    <property type="protein sequence ID" value="MBW74339.1"/>
    <property type="molecule type" value="Transcribed_RNA"/>
</dbReference>
<feature type="chain" id="PRO_5014863186" evidence="2">
    <location>
        <begin position="16"/>
        <end position="127"/>
    </location>
</feature>
<proteinExistence type="predicted"/>
<feature type="compositionally biased region" description="Basic residues" evidence="1">
    <location>
        <begin position="31"/>
        <end position="42"/>
    </location>
</feature>
<sequence length="127" mass="14299">MAMAALVVLPRSMVAAPVVSNRHPNPSTRFRASRRRSSRNHAKPPPAIGIRTISCHRCRARRPRVTTTSWIRHRHRSSRRASASPPNPVPRGRGGRGGWMDGRRDSHSEQNNPPKKNALCLFLPPFF</sequence>
<organism evidence="3">
    <name type="scientific">Anopheles darlingi</name>
    <name type="common">Mosquito</name>
    <dbReference type="NCBI Taxonomy" id="43151"/>
    <lineage>
        <taxon>Eukaryota</taxon>
        <taxon>Metazoa</taxon>
        <taxon>Ecdysozoa</taxon>
        <taxon>Arthropoda</taxon>
        <taxon>Hexapoda</taxon>
        <taxon>Insecta</taxon>
        <taxon>Pterygota</taxon>
        <taxon>Neoptera</taxon>
        <taxon>Endopterygota</taxon>
        <taxon>Diptera</taxon>
        <taxon>Nematocera</taxon>
        <taxon>Culicoidea</taxon>
        <taxon>Culicidae</taxon>
        <taxon>Anophelinae</taxon>
        <taxon>Anopheles</taxon>
    </lineage>
</organism>
<evidence type="ECO:0000313" key="3">
    <source>
        <dbReference type="EMBL" id="MBW74339.1"/>
    </source>
</evidence>
<evidence type="ECO:0000256" key="1">
    <source>
        <dbReference type="SAM" id="MobiDB-lite"/>
    </source>
</evidence>
<dbReference type="AlphaFoldDB" id="A0A2M4D9W7"/>
<feature type="compositionally biased region" description="Basic residues" evidence="1">
    <location>
        <begin position="54"/>
        <end position="64"/>
    </location>
</feature>
<evidence type="ECO:0000256" key="2">
    <source>
        <dbReference type="SAM" id="SignalP"/>
    </source>
</evidence>
<feature type="region of interest" description="Disordered" evidence="1">
    <location>
        <begin position="18"/>
        <end position="117"/>
    </location>
</feature>
<accession>A0A2M4D9W7</accession>
<protein>
    <submittedName>
        <fullName evidence="3">Putative secreted protein</fullName>
    </submittedName>
</protein>